<name>A0A7T3KVT2_9EURY</name>
<gene>
    <name evidence="3" type="ORF">I7X12_03395</name>
</gene>
<dbReference type="OrthoDB" id="6744at2157"/>
<dbReference type="InterPro" id="IPR012938">
    <property type="entry name" value="Glc/Sorbosone_DH"/>
</dbReference>
<dbReference type="Proteomes" id="UP000595001">
    <property type="component" value="Chromosome"/>
</dbReference>
<evidence type="ECO:0000259" key="2">
    <source>
        <dbReference type="Pfam" id="PF07995"/>
    </source>
</evidence>
<dbReference type="Pfam" id="PF07995">
    <property type="entry name" value="GSDH"/>
    <property type="match status" value="1"/>
</dbReference>
<dbReference type="PROSITE" id="PS51318">
    <property type="entry name" value="TAT"/>
    <property type="match status" value="1"/>
</dbReference>
<proteinExistence type="predicted"/>
<sequence>MQSDPTDRVAAARGRSRRRFLALTAAGVAGLAGCSTETATPTDGGSDPGDGNDDGDGGSDGSDGSDGDTGGESTGDTTTPESVLGRPLESWSGYDPEWAPPTSSPLDATLRTEVLVENLEVPWDIAFAPDGDMFVTERVGRVLRFDGETVSTVAEPTEAIDAGSIEPGSDERPWWVEGGEGGTLGVAVHPTFPDPARIYVYYTYTTTEGGERTKYNKVAAFDVDSETPGEPVGTVVDGIPANSYHNGGRITFGPRNYLWVTCGDGGQPDDAQDPSSLAGKILRVTPAGDPAPGNPDLGDGADPRVFTYGHRNPQGIVWLPDGTPVNSEHGPTGRDEINRLVPGDNYSWNEVFEPEDYPGSGFHPPLFNTGATSFAPTGSLFYTGDSVPALRNRMVTGGLVSQQLIITTLTPEGRTLPPAENAYAQVTDDWSDQAYTATVHTTMKNELGRVRHVEQSPDGDVYVITSNRDGRAKGEFPRERDDVLVRLTQA</sequence>
<dbReference type="AlphaFoldDB" id="A0A7T3KVT2"/>
<dbReference type="InterPro" id="IPR011042">
    <property type="entry name" value="6-blade_b-propeller_TolB-like"/>
</dbReference>
<feature type="region of interest" description="Disordered" evidence="1">
    <location>
        <begin position="27"/>
        <end position="106"/>
    </location>
</feature>
<evidence type="ECO:0000313" key="3">
    <source>
        <dbReference type="EMBL" id="QPV63689.1"/>
    </source>
</evidence>
<feature type="domain" description="Glucose/Sorbosone dehydrogenase" evidence="2">
    <location>
        <begin position="119"/>
        <end position="471"/>
    </location>
</feature>
<dbReference type="InterPro" id="IPR011041">
    <property type="entry name" value="Quinoprot_gluc/sorb_DH_b-prop"/>
</dbReference>
<reference evidence="3 4" key="1">
    <citation type="submission" date="2020-12" db="EMBL/GenBank/DDBJ databases">
        <title>Halosimplex halophilum sp. nov. and Halosimplex salinum sp. nov., two new members of the genus Halosimplex.</title>
        <authorList>
            <person name="Cui H.L."/>
        </authorList>
    </citation>
    <scope>NUCLEOTIDE SEQUENCE [LARGE SCALE GENOMIC DNA]</scope>
    <source>
        <strain evidence="3 4">YGH94</strain>
    </source>
</reference>
<organism evidence="3 4">
    <name type="scientific">Halosimplex litoreum</name>
    <dbReference type="NCBI Taxonomy" id="1198301"/>
    <lineage>
        <taxon>Archaea</taxon>
        <taxon>Methanobacteriati</taxon>
        <taxon>Methanobacteriota</taxon>
        <taxon>Stenosarchaea group</taxon>
        <taxon>Halobacteria</taxon>
        <taxon>Halobacteriales</taxon>
        <taxon>Haloarculaceae</taxon>
        <taxon>Halosimplex</taxon>
    </lineage>
</organism>
<dbReference type="PANTHER" id="PTHR19328:SF13">
    <property type="entry name" value="HIPL1 PROTEIN"/>
    <property type="match status" value="1"/>
</dbReference>
<dbReference type="InterPro" id="IPR006311">
    <property type="entry name" value="TAT_signal"/>
</dbReference>
<evidence type="ECO:0000256" key="1">
    <source>
        <dbReference type="SAM" id="MobiDB-lite"/>
    </source>
</evidence>
<evidence type="ECO:0000313" key="4">
    <source>
        <dbReference type="Proteomes" id="UP000595001"/>
    </source>
</evidence>
<dbReference type="Gene3D" id="2.120.10.30">
    <property type="entry name" value="TolB, C-terminal domain"/>
    <property type="match status" value="1"/>
</dbReference>
<accession>A0A7T3KVT2</accession>
<dbReference type="GeneID" id="60587506"/>
<dbReference type="EMBL" id="CP065856">
    <property type="protein sequence ID" value="QPV63689.1"/>
    <property type="molecule type" value="Genomic_DNA"/>
</dbReference>
<dbReference type="RefSeq" id="WP_198062474.1">
    <property type="nucleotide sequence ID" value="NZ_CP065856.1"/>
</dbReference>
<dbReference type="KEGG" id="hlt:I7X12_03395"/>
<dbReference type="SUPFAM" id="SSF50952">
    <property type="entry name" value="Soluble quinoprotein glucose dehydrogenase"/>
    <property type="match status" value="1"/>
</dbReference>
<dbReference type="PANTHER" id="PTHR19328">
    <property type="entry name" value="HEDGEHOG-INTERACTING PROTEIN"/>
    <property type="match status" value="1"/>
</dbReference>
<keyword evidence="4" id="KW-1185">Reference proteome</keyword>
<protein>
    <submittedName>
        <fullName evidence="3">PQQ-dependent sugar dehydrogenase</fullName>
    </submittedName>
</protein>